<dbReference type="AlphaFoldDB" id="A0A7J0A4N3"/>
<protein>
    <submittedName>
        <fullName evidence="1">Uncharacterized protein</fullName>
    </submittedName>
</protein>
<comment type="caution">
    <text evidence="1">The sequence shown here is derived from an EMBL/GenBank/DDBJ whole genome shotgun (WGS) entry which is preliminary data.</text>
</comment>
<evidence type="ECO:0000313" key="2">
    <source>
        <dbReference type="Proteomes" id="UP000491181"/>
    </source>
</evidence>
<organism evidence="1 2">
    <name type="scientific">Bacteroides acidifaciens</name>
    <dbReference type="NCBI Taxonomy" id="85831"/>
    <lineage>
        <taxon>Bacteria</taxon>
        <taxon>Pseudomonadati</taxon>
        <taxon>Bacteroidota</taxon>
        <taxon>Bacteroidia</taxon>
        <taxon>Bacteroidales</taxon>
        <taxon>Bacteroidaceae</taxon>
        <taxon>Bacteroides</taxon>
    </lineage>
</organism>
<name>A0A7J0A4N3_9BACE</name>
<dbReference type="Proteomes" id="UP000491181">
    <property type="component" value="Unassembled WGS sequence"/>
</dbReference>
<evidence type="ECO:0000313" key="1">
    <source>
        <dbReference type="EMBL" id="GFH87126.1"/>
    </source>
</evidence>
<reference evidence="1 2" key="1">
    <citation type="journal article" date="2020" name="Microbiome">
        <title>Single-cell genomics of uncultured bacteria reveals dietary fiber responders in the mouse gut microbiota.</title>
        <authorList>
            <person name="Chijiiwa R."/>
            <person name="Hosokawa M."/>
            <person name="Kogawa M."/>
            <person name="Nishikawa Y."/>
            <person name="Ide K."/>
            <person name="Sakanashi C."/>
            <person name="Takahashi K."/>
            <person name="Takeyama H."/>
        </authorList>
    </citation>
    <scope>NUCLEOTIDE SEQUENCE [LARGE SCALE GENOMIC DNA]</scope>
    <source>
        <strain evidence="1">IMSAGC_001</strain>
    </source>
</reference>
<dbReference type="EMBL" id="BLLS01000076">
    <property type="protein sequence ID" value="GFH87126.1"/>
    <property type="molecule type" value="Genomic_DNA"/>
</dbReference>
<proteinExistence type="predicted"/>
<sequence>MEKIIIEKLPEGGFNVIQGNKYSGHLGYDEMLGLVSSITMPENRPCLQWLKTKEQHDTFYHNLKHKG</sequence>
<accession>A0A7J0A4N3</accession>
<gene>
    <name evidence="1" type="ORF">IMSAGC001_02550</name>
</gene>
<dbReference type="RefSeq" id="WP_172504033.1">
    <property type="nucleotide sequence ID" value="NZ_BLLS01000076.1"/>
</dbReference>